<keyword evidence="4" id="KW-1185">Reference proteome</keyword>
<evidence type="ECO:0000313" key="4">
    <source>
        <dbReference type="Proteomes" id="UP000325577"/>
    </source>
</evidence>
<dbReference type="Proteomes" id="UP000325577">
    <property type="component" value="Linkage Group LG9"/>
</dbReference>
<dbReference type="OrthoDB" id="1626798at2759"/>
<dbReference type="AlphaFoldDB" id="A0A5J4ZCP7"/>
<protein>
    <submittedName>
        <fullName evidence="3">Uncharacterized protein</fullName>
    </submittedName>
</protein>
<feature type="domain" description="DUF4219" evidence="1">
    <location>
        <begin position="14"/>
        <end position="37"/>
    </location>
</feature>
<dbReference type="EMBL" id="CM018052">
    <property type="protein sequence ID" value="KAA8515544.1"/>
    <property type="molecule type" value="Genomic_DNA"/>
</dbReference>
<dbReference type="InterPro" id="IPR054722">
    <property type="entry name" value="PolX-like_BBD"/>
</dbReference>
<gene>
    <name evidence="3" type="ORF">F0562_018845</name>
</gene>
<organism evidence="3 4">
    <name type="scientific">Nyssa sinensis</name>
    <dbReference type="NCBI Taxonomy" id="561372"/>
    <lineage>
        <taxon>Eukaryota</taxon>
        <taxon>Viridiplantae</taxon>
        <taxon>Streptophyta</taxon>
        <taxon>Embryophyta</taxon>
        <taxon>Tracheophyta</taxon>
        <taxon>Spermatophyta</taxon>
        <taxon>Magnoliopsida</taxon>
        <taxon>eudicotyledons</taxon>
        <taxon>Gunneridae</taxon>
        <taxon>Pentapetalae</taxon>
        <taxon>asterids</taxon>
        <taxon>Cornales</taxon>
        <taxon>Nyssaceae</taxon>
        <taxon>Nyssa</taxon>
    </lineage>
</organism>
<proteinExistence type="predicted"/>
<accession>A0A5J4ZCP7</accession>
<dbReference type="Pfam" id="PF13961">
    <property type="entry name" value="DUF4219"/>
    <property type="match status" value="1"/>
</dbReference>
<evidence type="ECO:0000313" key="3">
    <source>
        <dbReference type="EMBL" id="KAA8515544.1"/>
    </source>
</evidence>
<name>A0A5J4ZCP7_9ASTE</name>
<evidence type="ECO:0000259" key="1">
    <source>
        <dbReference type="Pfam" id="PF13961"/>
    </source>
</evidence>
<reference evidence="3 4" key="1">
    <citation type="submission" date="2019-09" db="EMBL/GenBank/DDBJ databases">
        <title>A chromosome-level genome assembly of the Chinese tupelo Nyssa sinensis.</title>
        <authorList>
            <person name="Yang X."/>
            <person name="Kang M."/>
            <person name="Yang Y."/>
            <person name="Xiong H."/>
            <person name="Wang M."/>
            <person name="Zhang Z."/>
            <person name="Wang Z."/>
            <person name="Wu H."/>
            <person name="Ma T."/>
            <person name="Liu J."/>
            <person name="Xi Z."/>
        </authorList>
    </citation>
    <scope>NUCLEOTIDE SEQUENCE [LARGE SCALE GENOMIC DNA]</scope>
    <source>
        <strain evidence="3">J267</strain>
        <tissue evidence="3">Leaf</tissue>
    </source>
</reference>
<evidence type="ECO:0000259" key="2">
    <source>
        <dbReference type="Pfam" id="PF22936"/>
    </source>
</evidence>
<dbReference type="Pfam" id="PF22936">
    <property type="entry name" value="Pol_BBD"/>
    <property type="match status" value="1"/>
</dbReference>
<dbReference type="InterPro" id="IPR025314">
    <property type="entry name" value="DUF4219"/>
</dbReference>
<sequence>MNGGSSVSVDKLVGNNYSYWKLCMEAYLQGQDLWDLISSDDVVIPEDTPQNAELRKKWKIKCGKALFALRTSIKLDMEEPVTTSNPKLKGSPEAIQEAAIGANVAHETSEFEQLKWEQCLFIEAVDQPVILNSVIQQTNVETYANASIDYNKDWIIDSGCSHHATGNASLLSEVRPHYGKRAIVTADNSLHLVVKEGNFNVKKYIANAGGVSLKDVYHVPSLKKNLASVS</sequence>
<feature type="domain" description="Retrovirus-related Pol polyprotein from transposon TNT 1-94-like beta-barrel" evidence="2">
    <location>
        <begin position="154"/>
        <end position="230"/>
    </location>
</feature>